<dbReference type="EMBL" id="BLAY01000168">
    <property type="protein sequence ID" value="GET42525.1"/>
    <property type="molecule type" value="Genomic_DNA"/>
</dbReference>
<comment type="caution">
    <text evidence="1">The sequence shown here is derived from an EMBL/GenBank/DDBJ whole genome shotgun (WGS) entry which is preliminary data.</text>
</comment>
<organism evidence="1 2">
    <name type="scientific">Microseira wollei NIES-4236</name>
    <dbReference type="NCBI Taxonomy" id="2530354"/>
    <lineage>
        <taxon>Bacteria</taxon>
        <taxon>Bacillati</taxon>
        <taxon>Cyanobacteriota</taxon>
        <taxon>Cyanophyceae</taxon>
        <taxon>Oscillatoriophycideae</taxon>
        <taxon>Aerosakkonematales</taxon>
        <taxon>Aerosakkonemataceae</taxon>
        <taxon>Microseira</taxon>
    </lineage>
</organism>
<dbReference type="Proteomes" id="UP001050975">
    <property type="component" value="Unassembled WGS sequence"/>
</dbReference>
<name>A0AAV3XN58_9CYAN</name>
<keyword evidence="2" id="KW-1185">Reference proteome</keyword>
<evidence type="ECO:0000313" key="1">
    <source>
        <dbReference type="EMBL" id="GET42525.1"/>
    </source>
</evidence>
<evidence type="ECO:0008006" key="3">
    <source>
        <dbReference type="Google" id="ProtNLM"/>
    </source>
</evidence>
<reference evidence="1" key="1">
    <citation type="submission" date="2019-10" db="EMBL/GenBank/DDBJ databases">
        <title>Draft genome sequece of Microseira wollei NIES-4236.</title>
        <authorList>
            <person name="Yamaguchi H."/>
            <person name="Suzuki S."/>
            <person name="Kawachi M."/>
        </authorList>
    </citation>
    <scope>NUCLEOTIDE SEQUENCE</scope>
    <source>
        <strain evidence="1">NIES-4236</strain>
    </source>
</reference>
<sequence length="72" mass="7803">MSAGIGSSTSGRVYLLLALLAIMSRKTRPCNIKNTCITIATGHHIKGSLLLTITHYPSQKPGFFGVRNPVYE</sequence>
<evidence type="ECO:0000313" key="2">
    <source>
        <dbReference type="Proteomes" id="UP001050975"/>
    </source>
</evidence>
<dbReference type="RefSeq" id="WP_226590211.1">
    <property type="nucleotide sequence ID" value="NZ_BLAY01000168.1"/>
</dbReference>
<proteinExistence type="predicted"/>
<dbReference type="AlphaFoldDB" id="A0AAV3XN58"/>
<accession>A0AAV3XN58</accession>
<protein>
    <recommendedName>
        <fullName evidence="3">Secreted protein</fullName>
    </recommendedName>
</protein>
<gene>
    <name evidence="1" type="ORF">MiSe_73430</name>
</gene>